<dbReference type="AlphaFoldDB" id="A0A833TY37"/>
<evidence type="ECO:0000256" key="1">
    <source>
        <dbReference type="SAM" id="MobiDB-lite"/>
    </source>
</evidence>
<dbReference type="Proteomes" id="UP000619265">
    <property type="component" value="Unassembled WGS sequence"/>
</dbReference>
<dbReference type="EMBL" id="LIHL02000010">
    <property type="protein sequence ID" value="KAF5457400.1"/>
    <property type="molecule type" value="Genomic_DNA"/>
</dbReference>
<comment type="caution">
    <text evidence="2">The sequence shown here is derived from an EMBL/GenBank/DDBJ whole genome shotgun (WGS) entry which is preliminary data.</text>
</comment>
<sequence length="127" mass="15155">MLIDTIRKNPKETRFLNFKQQWHVRYFRYVAKEPHQWRHFVPATLFMNKLRRKCEKKKLIQNQQDETRGGVLHVHKMIKLPGGDVNTNGDEEYSDESKEDDSVDQYGNSTCLHVCKFHHSAISRQLE</sequence>
<accession>A0A833TY37</accession>
<gene>
    <name evidence="2" type="ORF">F2P56_021504</name>
</gene>
<name>A0A833TY37_JUGRE</name>
<reference evidence="2" key="1">
    <citation type="submission" date="2015-10" db="EMBL/GenBank/DDBJ databases">
        <authorList>
            <person name="Martinez-Garcia P.J."/>
            <person name="Crepeau M.W."/>
            <person name="Puiu D."/>
            <person name="Gonzalez-Ibeas D."/>
            <person name="Whalen J."/>
            <person name="Stevens K."/>
            <person name="Paul R."/>
            <person name="Butterfield T."/>
            <person name="Britton M."/>
            <person name="Reagan R."/>
            <person name="Chakraborty S."/>
            <person name="Walawage S.L."/>
            <person name="Vasquez-Gross H.A."/>
            <person name="Cardeno C."/>
            <person name="Famula R."/>
            <person name="Pratt K."/>
            <person name="Kuruganti S."/>
            <person name="Aradhya M.K."/>
            <person name="Leslie C.A."/>
            <person name="Dandekar A.M."/>
            <person name="Salzberg S.L."/>
            <person name="Wegrzyn J.L."/>
            <person name="Langley C.H."/>
            <person name="Neale D.B."/>
        </authorList>
    </citation>
    <scope>NUCLEOTIDE SEQUENCE</scope>
    <source>
        <tissue evidence="2">Leaves</tissue>
    </source>
</reference>
<feature type="compositionally biased region" description="Acidic residues" evidence="1">
    <location>
        <begin position="89"/>
        <end position="103"/>
    </location>
</feature>
<organism evidence="2 3">
    <name type="scientific">Juglans regia</name>
    <name type="common">English walnut</name>
    <dbReference type="NCBI Taxonomy" id="51240"/>
    <lineage>
        <taxon>Eukaryota</taxon>
        <taxon>Viridiplantae</taxon>
        <taxon>Streptophyta</taxon>
        <taxon>Embryophyta</taxon>
        <taxon>Tracheophyta</taxon>
        <taxon>Spermatophyta</taxon>
        <taxon>Magnoliopsida</taxon>
        <taxon>eudicotyledons</taxon>
        <taxon>Gunneridae</taxon>
        <taxon>Pentapetalae</taxon>
        <taxon>rosids</taxon>
        <taxon>fabids</taxon>
        <taxon>Fagales</taxon>
        <taxon>Juglandaceae</taxon>
        <taxon>Juglans</taxon>
    </lineage>
</organism>
<feature type="region of interest" description="Disordered" evidence="1">
    <location>
        <begin position="80"/>
        <end position="104"/>
    </location>
</feature>
<reference evidence="2" key="2">
    <citation type="submission" date="2020-03" db="EMBL/GenBank/DDBJ databases">
        <title>Walnut 2.0.</title>
        <authorList>
            <person name="Marrano A."/>
            <person name="Britton M."/>
            <person name="Zimin A.V."/>
            <person name="Zaini P.A."/>
            <person name="Workman R."/>
            <person name="Puiu D."/>
            <person name="Bianco L."/>
            <person name="Allen B.J."/>
            <person name="Troggio M."/>
            <person name="Leslie C.A."/>
            <person name="Timp W."/>
            <person name="Dendekar A."/>
            <person name="Salzberg S.L."/>
            <person name="Neale D.B."/>
        </authorList>
    </citation>
    <scope>NUCLEOTIDE SEQUENCE</scope>
    <source>
        <tissue evidence="2">Leaves</tissue>
    </source>
</reference>
<evidence type="ECO:0000313" key="2">
    <source>
        <dbReference type="EMBL" id="KAF5457400.1"/>
    </source>
</evidence>
<dbReference type="Gramene" id="Jr10_04710_p1">
    <property type="protein sequence ID" value="cds.Jr10_04710_p1"/>
    <property type="gene ID" value="Jr10_04710"/>
</dbReference>
<proteinExistence type="predicted"/>
<protein>
    <submittedName>
        <fullName evidence="2">Uncharacterized protein</fullName>
    </submittedName>
</protein>
<evidence type="ECO:0000313" key="3">
    <source>
        <dbReference type="Proteomes" id="UP000619265"/>
    </source>
</evidence>